<name>A0A7S3ZSX3_9STRA</name>
<feature type="compositionally biased region" description="Low complexity" evidence="2">
    <location>
        <begin position="375"/>
        <end position="392"/>
    </location>
</feature>
<evidence type="ECO:0000313" key="5">
    <source>
        <dbReference type="Proteomes" id="UP000789595"/>
    </source>
</evidence>
<protein>
    <submittedName>
        <fullName evidence="3">Uncharacterized protein</fullName>
    </submittedName>
</protein>
<dbReference type="EMBL" id="CAKKNE010000004">
    <property type="protein sequence ID" value="CAH0372884.1"/>
    <property type="molecule type" value="Genomic_DNA"/>
</dbReference>
<keyword evidence="1" id="KW-0175">Coiled coil</keyword>
<evidence type="ECO:0000256" key="2">
    <source>
        <dbReference type="SAM" id="MobiDB-lite"/>
    </source>
</evidence>
<evidence type="ECO:0000256" key="1">
    <source>
        <dbReference type="SAM" id="Coils"/>
    </source>
</evidence>
<sequence>MGKKKGKKGKKQPTEAELAAAALAAEEAAKAKAAEEAEAIAYKERVERLKESIRAKEEDLARRETDVDAAEINWKKKLEGLDAEVTLRARSGIAAAEAREAATARLAVMREDQAMKRLSVFAEAESKMAVREVEVSAREEAMEARVNGGVAEHLDTMLAAQADTRDVMEARRKEIASQLGELDTIEKSWRDTVLKKEAELAQREREARGRVAAYEKKLLERDFTLKRRLMRDIRKVYNKVVGQEEECAVRDRRMAAREAEVTQRGKDVEKMVKDARSYERRAKKAAAGATKVVKDEDAPWETSALAATAADKPRPYAARNLPPKKPPTPEPDFDPETEFFLTEAANLDPAVDATPDLPPGIDATPDASWAPNMTSAQKPAPAAAPVSAPLSA</sequence>
<feature type="region of interest" description="Disordered" evidence="2">
    <location>
        <begin position="281"/>
        <end position="392"/>
    </location>
</feature>
<evidence type="ECO:0000313" key="4">
    <source>
        <dbReference type="EMBL" id="CAH0372884.1"/>
    </source>
</evidence>
<keyword evidence="5" id="KW-1185">Reference proteome</keyword>
<dbReference type="EMBL" id="HBIW01009774">
    <property type="protein sequence ID" value="CAE0692907.1"/>
    <property type="molecule type" value="Transcribed_RNA"/>
</dbReference>
<organism evidence="3">
    <name type="scientific">Pelagomonas calceolata</name>
    <dbReference type="NCBI Taxonomy" id="35677"/>
    <lineage>
        <taxon>Eukaryota</taxon>
        <taxon>Sar</taxon>
        <taxon>Stramenopiles</taxon>
        <taxon>Ochrophyta</taxon>
        <taxon>Pelagophyceae</taxon>
        <taxon>Pelagomonadales</taxon>
        <taxon>Pelagomonadaceae</taxon>
        <taxon>Pelagomonas</taxon>
    </lineage>
</organism>
<reference evidence="3" key="1">
    <citation type="submission" date="2021-01" db="EMBL/GenBank/DDBJ databases">
        <authorList>
            <person name="Corre E."/>
            <person name="Pelletier E."/>
            <person name="Niang G."/>
            <person name="Scheremetjew M."/>
            <person name="Finn R."/>
            <person name="Kale V."/>
            <person name="Holt S."/>
            <person name="Cochrane G."/>
            <person name="Meng A."/>
            <person name="Brown T."/>
            <person name="Cohen L."/>
        </authorList>
    </citation>
    <scope>NUCLEOTIDE SEQUENCE</scope>
    <source>
        <strain evidence="3">CCMP1756</strain>
    </source>
</reference>
<feature type="coiled-coil region" evidence="1">
    <location>
        <begin position="25"/>
        <end position="73"/>
    </location>
</feature>
<evidence type="ECO:0000313" key="3">
    <source>
        <dbReference type="EMBL" id="CAE0692907.1"/>
    </source>
</evidence>
<proteinExistence type="predicted"/>
<gene>
    <name evidence="3" type="ORF">PCAL00307_LOCUS8343</name>
    <name evidence="4" type="ORF">PECAL_4P00440</name>
</gene>
<accession>A0A7S3ZSX3</accession>
<dbReference type="AlphaFoldDB" id="A0A7S3ZSX3"/>
<reference evidence="4" key="2">
    <citation type="submission" date="2021-11" db="EMBL/GenBank/DDBJ databases">
        <authorList>
            <consortium name="Genoscope - CEA"/>
            <person name="William W."/>
        </authorList>
    </citation>
    <scope>NUCLEOTIDE SEQUENCE</scope>
</reference>
<dbReference type="Proteomes" id="UP000789595">
    <property type="component" value="Unassembled WGS sequence"/>
</dbReference>